<dbReference type="Proteomes" id="UP000178374">
    <property type="component" value="Unassembled WGS sequence"/>
</dbReference>
<evidence type="ECO:0000313" key="3">
    <source>
        <dbReference type="Proteomes" id="UP000178374"/>
    </source>
</evidence>
<gene>
    <name evidence="2" type="ORF">A3B85_00585</name>
</gene>
<feature type="transmembrane region" description="Helical" evidence="1">
    <location>
        <begin position="66"/>
        <end position="86"/>
    </location>
</feature>
<dbReference type="AlphaFoldDB" id="A0A1F6W6Q5"/>
<evidence type="ECO:0000313" key="2">
    <source>
        <dbReference type="EMBL" id="OGI77456.1"/>
    </source>
</evidence>
<accession>A0A1F6W6Q5</accession>
<name>A0A1F6W6Q5_9BACT</name>
<comment type="caution">
    <text evidence="2">The sequence shown here is derived from an EMBL/GenBank/DDBJ whole genome shotgun (WGS) entry which is preliminary data.</text>
</comment>
<dbReference type="EMBL" id="MFUA01000008">
    <property type="protein sequence ID" value="OGI77456.1"/>
    <property type="molecule type" value="Genomic_DNA"/>
</dbReference>
<evidence type="ECO:0000256" key="1">
    <source>
        <dbReference type="SAM" id="Phobius"/>
    </source>
</evidence>
<keyword evidence="1" id="KW-1133">Transmembrane helix</keyword>
<protein>
    <submittedName>
        <fullName evidence="2">Uncharacterized protein</fullName>
    </submittedName>
</protein>
<proteinExistence type="predicted"/>
<keyword evidence="1" id="KW-0812">Transmembrane</keyword>
<organism evidence="2 3">
    <name type="scientific">Candidatus Nomurabacteria bacterium RIFCSPHIGHO2_02_FULL_37_13</name>
    <dbReference type="NCBI Taxonomy" id="1801750"/>
    <lineage>
        <taxon>Bacteria</taxon>
        <taxon>Candidatus Nomuraibacteriota</taxon>
    </lineage>
</organism>
<feature type="transmembrane region" description="Helical" evidence="1">
    <location>
        <begin position="9"/>
        <end position="29"/>
    </location>
</feature>
<sequence length="132" mass="15861">MNLQKIKSFIGIFILLVYISIGVFGLLQFNHMNETPMVNCPYTQNGYSICENSFGHINNWHQFSNAIFPSLFIFSFFILGIILYFLNKQNFLNQKQYFYNWKYYLYNKKLYKYPDRIIKWLSLFENSPSLNA</sequence>
<keyword evidence="1" id="KW-0472">Membrane</keyword>
<dbReference type="STRING" id="1801750.A3B85_00585"/>
<reference evidence="2 3" key="1">
    <citation type="journal article" date="2016" name="Nat. Commun.">
        <title>Thousands of microbial genomes shed light on interconnected biogeochemical processes in an aquifer system.</title>
        <authorList>
            <person name="Anantharaman K."/>
            <person name="Brown C.T."/>
            <person name="Hug L.A."/>
            <person name="Sharon I."/>
            <person name="Castelle C.J."/>
            <person name="Probst A.J."/>
            <person name="Thomas B.C."/>
            <person name="Singh A."/>
            <person name="Wilkins M.J."/>
            <person name="Karaoz U."/>
            <person name="Brodie E.L."/>
            <person name="Williams K.H."/>
            <person name="Hubbard S.S."/>
            <person name="Banfield J.F."/>
        </authorList>
    </citation>
    <scope>NUCLEOTIDE SEQUENCE [LARGE SCALE GENOMIC DNA]</scope>
</reference>